<dbReference type="Gene3D" id="1.25.40.20">
    <property type="entry name" value="Ankyrin repeat-containing domain"/>
    <property type="match status" value="2"/>
</dbReference>
<dbReference type="Pfam" id="PF12796">
    <property type="entry name" value="Ank_2"/>
    <property type="match status" value="3"/>
</dbReference>
<feature type="compositionally biased region" description="Basic residues" evidence="2">
    <location>
        <begin position="1"/>
        <end position="13"/>
    </location>
</feature>
<evidence type="ECO:0000313" key="4">
    <source>
        <dbReference type="EMBL" id="EAU31655.1"/>
    </source>
</evidence>
<dbReference type="SUPFAM" id="SSF48403">
    <property type="entry name" value="Ankyrin repeat"/>
    <property type="match status" value="1"/>
</dbReference>
<dbReference type="PROSITE" id="PS50297">
    <property type="entry name" value="ANK_REP_REGION"/>
    <property type="match status" value="5"/>
</dbReference>
<name>Q0CCV2_ASPTN</name>
<evidence type="ECO:0000256" key="2">
    <source>
        <dbReference type="SAM" id="MobiDB-lite"/>
    </source>
</evidence>
<dbReference type="PANTHER" id="PTHR33112">
    <property type="entry name" value="DOMAIN PROTEIN, PUTATIVE-RELATED"/>
    <property type="match status" value="1"/>
</dbReference>
<reference evidence="5" key="1">
    <citation type="submission" date="2005-09" db="EMBL/GenBank/DDBJ databases">
        <title>Annotation of the Aspergillus terreus NIH2624 genome.</title>
        <authorList>
            <person name="Birren B.W."/>
            <person name="Lander E.S."/>
            <person name="Galagan J.E."/>
            <person name="Nusbaum C."/>
            <person name="Devon K."/>
            <person name="Henn M."/>
            <person name="Ma L.-J."/>
            <person name="Jaffe D.B."/>
            <person name="Butler J."/>
            <person name="Alvarez P."/>
            <person name="Gnerre S."/>
            <person name="Grabherr M."/>
            <person name="Kleber M."/>
            <person name="Mauceli E.W."/>
            <person name="Brockman W."/>
            <person name="Rounsley S."/>
            <person name="Young S.K."/>
            <person name="LaButti K."/>
            <person name="Pushparaj V."/>
            <person name="DeCaprio D."/>
            <person name="Crawford M."/>
            <person name="Koehrsen M."/>
            <person name="Engels R."/>
            <person name="Montgomery P."/>
            <person name="Pearson M."/>
            <person name="Howarth C."/>
            <person name="Larson L."/>
            <person name="Luoma S."/>
            <person name="White J."/>
            <person name="Alvarado L."/>
            <person name="Kodira C.D."/>
            <person name="Zeng Q."/>
            <person name="Oleary S."/>
            <person name="Yandava C."/>
            <person name="Denning D.W."/>
            <person name="Nierman W.C."/>
            <person name="Milne T."/>
            <person name="Madden K."/>
        </authorList>
    </citation>
    <scope>NUCLEOTIDE SEQUENCE [LARGE SCALE GENOMIC DNA]</scope>
    <source>
        <strain evidence="5">NIH 2624 / FGSC A1156</strain>
    </source>
</reference>
<keyword evidence="1" id="KW-0040">ANK repeat</keyword>
<dbReference type="STRING" id="341663.Q0CCV2"/>
<dbReference type="VEuPathDB" id="FungiDB:ATEG_08482"/>
<gene>
    <name evidence="4" type="ORF">ATEG_08482</name>
</gene>
<protein>
    <recommendedName>
        <fullName evidence="3">Heterokaryon incompatibility domain-containing protein</fullName>
    </recommendedName>
</protein>
<accession>Q0CCV2</accession>
<dbReference type="SMART" id="SM00248">
    <property type="entry name" value="ANK"/>
    <property type="match status" value="9"/>
</dbReference>
<feature type="domain" description="Heterokaryon incompatibility" evidence="3">
    <location>
        <begin position="579"/>
        <end position="745"/>
    </location>
</feature>
<dbReference type="OMA" id="AWECPET"/>
<dbReference type="OrthoDB" id="20872at2759"/>
<dbReference type="RefSeq" id="XP_001217621.1">
    <property type="nucleotide sequence ID" value="XM_001217620.1"/>
</dbReference>
<dbReference type="EMBL" id="CH476605">
    <property type="protein sequence ID" value="EAU31655.1"/>
    <property type="molecule type" value="Genomic_DNA"/>
</dbReference>
<dbReference type="GeneID" id="4353486"/>
<dbReference type="Proteomes" id="UP000007963">
    <property type="component" value="Unassembled WGS sequence"/>
</dbReference>
<proteinExistence type="predicted"/>
<dbReference type="InterPro" id="IPR010730">
    <property type="entry name" value="HET"/>
</dbReference>
<dbReference type="PROSITE" id="PS50088">
    <property type="entry name" value="ANK_REPEAT"/>
    <property type="match status" value="6"/>
</dbReference>
<feature type="repeat" description="ANK" evidence="1">
    <location>
        <begin position="248"/>
        <end position="280"/>
    </location>
</feature>
<feature type="repeat" description="ANK" evidence="1">
    <location>
        <begin position="180"/>
        <end position="212"/>
    </location>
</feature>
<dbReference type="InterPro" id="IPR002110">
    <property type="entry name" value="Ankyrin_rpt"/>
</dbReference>
<dbReference type="eggNOG" id="KOG4177">
    <property type="taxonomic scope" value="Eukaryota"/>
</dbReference>
<feature type="region of interest" description="Disordered" evidence="2">
    <location>
        <begin position="1"/>
        <end position="50"/>
    </location>
</feature>
<dbReference type="Pfam" id="PF06985">
    <property type="entry name" value="HET"/>
    <property type="match status" value="1"/>
</dbReference>
<organism evidence="4 5">
    <name type="scientific">Aspergillus terreus (strain NIH 2624 / FGSC A1156)</name>
    <dbReference type="NCBI Taxonomy" id="341663"/>
    <lineage>
        <taxon>Eukaryota</taxon>
        <taxon>Fungi</taxon>
        <taxon>Dikarya</taxon>
        <taxon>Ascomycota</taxon>
        <taxon>Pezizomycotina</taxon>
        <taxon>Eurotiomycetes</taxon>
        <taxon>Eurotiomycetidae</taxon>
        <taxon>Eurotiales</taxon>
        <taxon>Aspergillaceae</taxon>
        <taxon>Aspergillus</taxon>
        <taxon>Aspergillus subgen. Circumdati</taxon>
    </lineage>
</organism>
<feature type="compositionally biased region" description="Basic and acidic residues" evidence="2">
    <location>
        <begin position="14"/>
        <end position="23"/>
    </location>
</feature>
<dbReference type="PANTHER" id="PTHR33112:SF9">
    <property type="entry name" value="HETEROKARYON INCOMPATIBILITY DOMAIN-CONTAINING PROTEIN"/>
    <property type="match status" value="1"/>
</dbReference>
<dbReference type="AlphaFoldDB" id="Q0CCV2"/>
<evidence type="ECO:0000259" key="3">
    <source>
        <dbReference type="Pfam" id="PF06985"/>
    </source>
</evidence>
<evidence type="ECO:0000313" key="5">
    <source>
        <dbReference type="Proteomes" id="UP000007963"/>
    </source>
</evidence>
<dbReference type="InterPro" id="IPR036770">
    <property type="entry name" value="Ankyrin_rpt-contain_sf"/>
</dbReference>
<sequence>MRLIRRLVHRSRSGSRDGSDHSETSSPARPQGGLSATNTNEPTSPGISLHDAATEGLTETVRWLLDRGVPVDHTDDKNATALHLAIKEGHVDTVRLLLARNADIESPYGPIQSKPVHMAATTLNPALMEAVLEYKPSLESRCNGLTALYIAIAAGNEDVVRLLLEAGADAKARTTCEVGTGESVLHMAVGWFHNSMLALLIRYGADVNVAGTNPIGQTALHIAAEYGNTEAITELIKYGTNINAKFPDGQTALEVAAQKGQIEAVSVLIDHGMDPLAKFDGKQNAIYMSVIHGKKEMVEWFLDRYTDRMDHMTKLNLAIAAAGTNRIKILEMLDKRGYPIIEVDDHGITGLFLALHFKHYDAVVYLLRRGADPEPQIPKDPNSWVSKDPDLQKGHDLLRSAKSQRGSQPNSELFPEWRYKEEEDTSASFQARLMAGATSVNATRKVQASQEPPGIFACRVCHDLDFRRGMPRDAELVYFIGMAQIESAVNSCRGCRFLLDCLSQIRAAATWPVVGTGRDVSVQGWTDARVSITKGLLQKCTTNHTQCHFTVGKLPTRVIRIPSAGEPHLYVSKGERARYITLSHCWGGVSPLTTTTVILSKRLREIPFKVLPKTFQDAVTITRSLGVEYLWIDALCIIQDDRDDWAREAARMKGVYADCYAMISANRSADPNGGCFGSGIDKQSLSYAVHSLGPGLSKVKAFVRLTNLRDAFHAEVGHIIGDHTDPSANGQSRTTLNKRGWCFQERVLAPRILHLGPSELAWECPETVACECKCIITHHDRESRFKALFVDRILRDAQRQKAYHSPQVDILLWMNFVEEFTRRELTYSTDILHALSGLAEYMGAVVQTDYLCGLWKKNLAEFLLWHVDVPRSDDMNYEFLKAPRPFRSTPLRRTRAPGTRARRHTTYYAPSWSWASVIGPISFRIGRLDMKKEDQVSHVRKDGMLEAKMARKSLLGRVDASCTADPLNRYGPPKVTASLTVRGLTVSAMWLGKRDPTDPLHGYKSEQILTYGAVSSDPGPLTADFWPDHLDYETLGISVGDEFLLLATILDTEGVVPQKTDRAIWGVREATVTGLVLALGAVFPLRRPLDDQAAERPVYRRVGLFSVNADDWNRVQCTQTVIII</sequence>
<feature type="repeat" description="ANK" evidence="1">
    <location>
        <begin position="49"/>
        <end position="76"/>
    </location>
</feature>
<feature type="repeat" description="ANK" evidence="1">
    <location>
        <begin position="215"/>
        <end position="247"/>
    </location>
</feature>
<dbReference type="PRINTS" id="PR01415">
    <property type="entry name" value="ANKYRIN"/>
</dbReference>
<feature type="repeat" description="ANK" evidence="1">
    <location>
        <begin position="77"/>
        <end position="109"/>
    </location>
</feature>
<evidence type="ECO:0000256" key="1">
    <source>
        <dbReference type="PROSITE-ProRule" id="PRU00023"/>
    </source>
</evidence>
<feature type="repeat" description="ANK" evidence="1">
    <location>
        <begin position="143"/>
        <end position="175"/>
    </location>
</feature>
<feature type="compositionally biased region" description="Polar residues" evidence="2">
    <location>
        <begin position="24"/>
        <end position="46"/>
    </location>
</feature>
<dbReference type="HOGENOM" id="CLU_279910_0_0_1"/>